<name>A0ACC4BA00_POPAL</name>
<reference evidence="1 2" key="1">
    <citation type="journal article" date="2024" name="Plant Biotechnol. J.">
        <title>Genome and CRISPR/Cas9 system of a widespread forest tree (Populus alba) in the world.</title>
        <authorList>
            <person name="Liu Y.J."/>
            <person name="Jiang P.F."/>
            <person name="Han X.M."/>
            <person name="Li X.Y."/>
            <person name="Wang H.M."/>
            <person name="Wang Y.J."/>
            <person name="Wang X.X."/>
            <person name="Zeng Q.Y."/>
        </authorList>
    </citation>
    <scope>NUCLEOTIDE SEQUENCE [LARGE SCALE GENOMIC DNA]</scope>
    <source>
        <strain evidence="2">cv. PAL-ZL1</strain>
    </source>
</reference>
<accession>A0ACC4BA00</accession>
<proteinExistence type="predicted"/>
<sequence length="115" mass="13016">MDQEMTISLRRDVEVKVSSAYRWIEVKASSASDMDRASKDIYFLQMEAGGGDVCVKDQKFLFLLNLVPDFSYLPYVLPEFTDLNHLRHIAGPGKNKMREGQNSIFDSLGILPDLA</sequence>
<evidence type="ECO:0000313" key="1">
    <source>
        <dbReference type="EMBL" id="KAL3574882.1"/>
    </source>
</evidence>
<protein>
    <submittedName>
        <fullName evidence="1">Uncharacterized protein</fullName>
    </submittedName>
</protein>
<organism evidence="1 2">
    <name type="scientific">Populus alba</name>
    <name type="common">White poplar</name>
    <dbReference type="NCBI Taxonomy" id="43335"/>
    <lineage>
        <taxon>Eukaryota</taxon>
        <taxon>Viridiplantae</taxon>
        <taxon>Streptophyta</taxon>
        <taxon>Embryophyta</taxon>
        <taxon>Tracheophyta</taxon>
        <taxon>Spermatophyta</taxon>
        <taxon>Magnoliopsida</taxon>
        <taxon>eudicotyledons</taxon>
        <taxon>Gunneridae</taxon>
        <taxon>Pentapetalae</taxon>
        <taxon>rosids</taxon>
        <taxon>fabids</taxon>
        <taxon>Malpighiales</taxon>
        <taxon>Salicaceae</taxon>
        <taxon>Saliceae</taxon>
        <taxon>Populus</taxon>
    </lineage>
</organism>
<comment type="caution">
    <text evidence="1">The sequence shown here is derived from an EMBL/GenBank/DDBJ whole genome shotgun (WGS) entry which is preliminary data.</text>
</comment>
<evidence type="ECO:0000313" key="2">
    <source>
        <dbReference type="Proteomes" id="UP000309997"/>
    </source>
</evidence>
<keyword evidence="2" id="KW-1185">Reference proteome</keyword>
<dbReference type="EMBL" id="RCHU02000012">
    <property type="protein sequence ID" value="KAL3574882.1"/>
    <property type="molecule type" value="Genomic_DNA"/>
</dbReference>
<gene>
    <name evidence="1" type="ORF">D5086_022983</name>
</gene>
<dbReference type="Proteomes" id="UP000309997">
    <property type="component" value="Unassembled WGS sequence"/>
</dbReference>